<evidence type="ECO:0000313" key="2">
    <source>
        <dbReference type="Proteomes" id="UP000308092"/>
    </source>
</evidence>
<reference evidence="1 2" key="1">
    <citation type="submission" date="2019-03" db="EMBL/GenBank/DDBJ databases">
        <title>The genome sequence of a newly discovered highly antifungal drug resistant Aspergillus species, Aspergillus tanneri NIH 1004.</title>
        <authorList>
            <person name="Mounaud S."/>
            <person name="Singh I."/>
            <person name="Joardar V."/>
            <person name="Pakala S."/>
            <person name="Pakala S."/>
            <person name="Venepally P."/>
            <person name="Hoover J."/>
            <person name="Nierman W."/>
            <person name="Chung J."/>
            <person name="Losada L."/>
        </authorList>
    </citation>
    <scope>NUCLEOTIDE SEQUENCE [LARGE SCALE GENOMIC DNA]</scope>
    <source>
        <strain evidence="1 2">NIH1004</strain>
    </source>
</reference>
<sequence>MTTRIPTRTYFCDVERPGRPRKPARLDEKAEVGDYYDHVFRWLGDIDERGILVPSLEEIYIEASSETTNKLLSIFVLAFAFGPMDLTPLSRCTDAELCGLLPRPVRSLYDTSPRGLLVTRVTRIFLLDCNLCAAVGPALWDPFSAA</sequence>
<dbReference type="EMBL" id="SOSA01000241">
    <property type="protein sequence ID" value="THC93826.1"/>
    <property type="molecule type" value="Genomic_DNA"/>
</dbReference>
<organism evidence="1 2">
    <name type="scientific">Aspergillus tanneri</name>
    <dbReference type="NCBI Taxonomy" id="1220188"/>
    <lineage>
        <taxon>Eukaryota</taxon>
        <taxon>Fungi</taxon>
        <taxon>Dikarya</taxon>
        <taxon>Ascomycota</taxon>
        <taxon>Pezizomycotina</taxon>
        <taxon>Eurotiomycetes</taxon>
        <taxon>Eurotiomycetidae</taxon>
        <taxon>Eurotiales</taxon>
        <taxon>Aspergillaceae</taxon>
        <taxon>Aspergillus</taxon>
        <taxon>Aspergillus subgen. Circumdati</taxon>
    </lineage>
</organism>
<proteinExistence type="predicted"/>
<name>A0A4S3JET1_9EURO</name>
<accession>A0A4S3JET1</accession>
<protein>
    <submittedName>
        <fullName evidence="1">Uncharacterized protein</fullName>
    </submittedName>
</protein>
<gene>
    <name evidence="1" type="ORF">EYZ11_006678</name>
</gene>
<dbReference type="Proteomes" id="UP000308092">
    <property type="component" value="Unassembled WGS sequence"/>
</dbReference>
<comment type="caution">
    <text evidence="1">The sequence shown here is derived from an EMBL/GenBank/DDBJ whole genome shotgun (WGS) entry which is preliminary data.</text>
</comment>
<keyword evidence="2" id="KW-1185">Reference proteome</keyword>
<dbReference type="VEuPathDB" id="FungiDB:EYZ11_006678"/>
<evidence type="ECO:0000313" key="1">
    <source>
        <dbReference type="EMBL" id="THC93826.1"/>
    </source>
</evidence>
<dbReference type="AlphaFoldDB" id="A0A4S3JET1"/>